<evidence type="ECO:0000313" key="2">
    <source>
        <dbReference type="Proteomes" id="UP000437562"/>
    </source>
</evidence>
<accession>A0A654A7Z8</accession>
<name>A0A654A7Z8_BACMY</name>
<dbReference type="AlphaFoldDB" id="A0A654A7Z8"/>
<dbReference type="Proteomes" id="UP000437562">
    <property type="component" value="Unassembled WGS sequence"/>
</dbReference>
<proteinExistence type="predicted"/>
<gene>
    <name evidence="1" type="ORF">BACI71_40485</name>
</gene>
<reference evidence="1 2" key="1">
    <citation type="submission" date="2019-10" db="EMBL/GenBank/DDBJ databases">
        <authorList>
            <person name="Karimi E."/>
        </authorList>
    </citation>
    <scope>NUCLEOTIDE SEQUENCE [LARGE SCALE GENOMIC DNA]</scope>
    <source>
        <strain evidence="1">Bacillus sp. 71</strain>
    </source>
</reference>
<dbReference type="EMBL" id="CABWMC010000029">
    <property type="protein sequence ID" value="VXC63051.1"/>
    <property type="molecule type" value="Genomic_DNA"/>
</dbReference>
<organism evidence="1 2">
    <name type="scientific">Bacillus mycoides</name>
    <dbReference type="NCBI Taxonomy" id="1405"/>
    <lineage>
        <taxon>Bacteria</taxon>
        <taxon>Bacillati</taxon>
        <taxon>Bacillota</taxon>
        <taxon>Bacilli</taxon>
        <taxon>Bacillales</taxon>
        <taxon>Bacillaceae</taxon>
        <taxon>Bacillus</taxon>
        <taxon>Bacillus cereus group</taxon>
    </lineage>
</organism>
<evidence type="ECO:0000313" key="1">
    <source>
        <dbReference type="EMBL" id="VXC63051.1"/>
    </source>
</evidence>
<protein>
    <submittedName>
        <fullName evidence="1">Uncharacterized protein</fullName>
    </submittedName>
</protein>
<sequence>MTFVNQLIYQINSYSSRTEVKWAIVKNGYIGIFPIFVVGGCNKINENFIKILIYKDLRGKDFYHEKYHQYKAHCNYNCCNCNWLLYVSNYYFISYSCS</sequence>